<dbReference type="RefSeq" id="WP_111444648.1">
    <property type="nucleotide sequence ID" value="NZ_QKZK01000005.1"/>
</dbReference>
<comment type="caution">
    <text evidence="3">The sequence shown here is derived from an EMBL/GenBank/DDBJ whole genome shotgun (WGS) entry which is preliminary data.</text>
</comment>
<reference evidence="3 4" key="1">
    <citation type="submission" date="2018-06" db="EMBL/GenBank/DDBJ databases">
        <title>Genomic Encyclopedia of Archaeal and Bacterial Type Strains, Phase II (KMG-II): from individual species to whole genera.</title>
        <authorList>
            <person name="Goeker M."/>
        </authorList>
    </citation>
    <scope>NUCLEOTIDE SEQUENCE [LARGE SCALE GENOMIC DNA]</scope>
    <source>
        <strain evidence="3 4">DSM 6779</strain>
    </source>
</reference>
<feature type="signal peptide" evidence="2">
    <location>
        <begin position="1"/>
        <end position="22"/>
    </location>
</feature>
<feature type="region of interest" description="Disordered" evidence="1">
    <location>
        <begin position="24"/>
        <end position="68"/>
    </location>
</feature>
<sequence>MKLLRLHTFVVVCLMLTGTAFAQSGSGLKGKRSSKREIQKRQQEADQKEAEQTPFAPSEQSGRETAQVRDDLRWPAESGNTVYQHAGNLSVMAPARYGILDGLEAESYLGLARWVPNLFVKKRWRQGRWYVASRHGIYSATPGYRYYQSEGNTVYAQPDDAIPMILSTKNQLIVSRVYRDYLGCRGRQPYLIISGGIGVDFGVPLGDNDLQETNKHFLANRSIALTGNDYLAHLFVRADYQYSPAWVFSGSLKYFRGNFTGHNAFEQHLAAEGFVSDNLSFTFGIQFSEAAYNTPNPIGIAPMLDICWYLGTKKARDMGLYDQNFKMTKYKTHKNKKLNRDTNRRRYQK</sequence>
<keyword evidence="4" id="KW-1185">Reference proteome</keyword>
<accession>A0A2W7NHE3</accession>
<dbReference type="Proteomes" id="UP000249239">
    <property type="component" value="Unassembled WGS sequence"/>
</dbReference>
<dbReference type="OrthoDB" id="1113697at2"/>
<evidence type="ECO:0000313" key="3">
    <source>
        <dbReference type="EMBL" id="PZX19270.1"/>
    </source>
</evidence>
<gene>
    <name evidence="3" type="ORF">LX69_00939</name>
</gene>
<evidence type="ECO:0000313" key="4">
    <source>
        <dbReference type="Proteomes" id="UP000249239"/>
    </source>
</evidence>
<evidence type="ECO:0000256" key="2">
    <source>
        <dbReference type="SAM" id="SignalP"/>
    </source>
</evidence>
<dbReference type="EMBL" id="QKZK01000005">
    <property type="protein sequence ID" value="PZX19270.1"/>
    <property type="molecule type" value="Genomic_DNA"/>
</dbReference>
<name>A0A2W7NHE3_9BACT</name>
<organism evidence="3 4">
    <name type="scientific">Breznakibacter xylanolyticus</name>
    <dbReference type="NCBI Taxonomy" id="990"/>
    <lineage>
        <taxon>Bacteria</taxon>
        <taxon>Pseudomonadati</taxon>
        <taxon>Bacteroidota</taxon>
        <taxon>Bacteroidia</taxon>
        <taxon>Marinilabiliales</taxon>
        <taxon>Marinilabiliaceae</taxon>
        <taxon>Breznakibacter</taxon>
    </lineage>
</organism>
<protein>
    <recommendedName>
        <fullName evidence="5">Outer membrane protein with beta-barrel domain</fullName>
    </recommendedName>
</protein>
<evidence type="ECO:0000256" key="1">
    <source>
        <dbReference type="SAM" id="MobiDB-lite"/>
    </source>
</evidence>
<dbReference type="AlphaFoldDB" id="A0A2W7NHE3"/>
<keyword evidence="2" id="KW-0732">Signal</keyword>
<feature type="chain" id="PRO_5015904578" description="Outer membrane protein with beta-barrel domain" evidence="2">
    <location>
        <begin position="23"/>
        <end position="349"/>
    </location>
</feature>
<proteinExistence type="predicted"/>
<feature type="compositionally biased region" description="Basic and acidic residues" evidence="1">
    <location>
        <begin position="35"/>
        <end position="51"/>
    </location>
</feature>
<evidence type="ECO:0008006" key="5">
    <source>
        <dbReference type="Google" id="ProtNLM"/>
    </source>
</evidence>